<evidence type="ECO:0000313" key="2">
    <source>
        <dbReference type="EMBL" id="KJU85422.1"/>
    </source>
</evidence>
<proteinExistence type="predicted"/>
<evidence type="ECO:0000256" key="1">
    <source>
        <dbReference type="ARBA" id="ARBA00023186"/>
    </source>
</evidence>
<accession>A0A0F3GUB5</accession>
<dbReference type="EMBL" id="LACI01001033">
    <property type="protein sequence ID" value="KJU85422.1"/>
    <property type="molecule type" value="Genomic_DNA"/>
</dbReference>
<reference evidence="2 3" key="1">
    <citation type="submission" date="2015-02" db="EMBL/GenBank/DDBJ databases">
        <title>Single-cell genomics of uncultivated deep-branching MTB reveals a conserved set of magnetosome genes.</title>
        <authorList>
            <person name="Kolinko S."/>
            <person name="Richter M."/>
            <person name="Glockner F.O."/>
            <person name="Brachmann A."/>
            <person name="Schuler D."/>
        </authorList>
    </citation>
    <scope>NUCLEOTIDE SEQUENCE [LARGE SCALE GENOMIC DNA]</scope>
    <source>
        <strain evidence="2">TM-1</strain>
    </source>
</reference>
<dbReference type="Proteomes" id="UP000033423">
    <property type="component" value="Unassembled WGS sequence"/>
</dbReference>
<organism evidence="2 3">
    <name type="scientific">Candidatus Magnetobacterium bavaricum</name>
    <dbReference type="NCBI Taxonomy" id="29290"/>
    <lineage>
        <taxon>Bacteria</taxon>
        <taxon>Pseudomonadati</taxon>
        <taxon>Nitrospirota</taxon>
        <taxon>Thermodesulfovibrionia</taxon>
        <taxon>Thermodesulfovibrionales</taxon>
        <taxon>Candidatus Magnetobacteriaceae</taxon>
        <taxon>Candidatus Magnetobacterium</taxon>
    </lineage>
</organism>
<protein>
    <submittedName>
        <fullName evidence="2">GrpE nucleotide exchange factor</fullName>
    </submittedName>
</protein>
<name>A0A0F3GUB5_9BACT</name>
<dbReference type="GO" id="GO:0051087">
    <property type="term" value="F:protein-folding chaperone binding"/>
    <property type="evidence" value="ECO:0007669"/>
    <property type="project" value="InterPro"/>
</dbReference>
<keyword evidence="3" id="KW-1185">Reference proteome</keyword>
<dbReference type="GO" id="GO:0000774">
    <property type="term" value="F:adenyl-nucleotide exchange factor activity"/>
    <property type="evidence" value="ECO:0007669"/>
    <property type="project" value="InterPro"/>
</dbReference>
<dbReference type="Pfam" id="PF01025">
    <property type="entry name" value="GrpE"/>
    <property type="match status" value="1"/>
</dbReference>
<evidence type="ECO:0000313" key="3">
    <source>
        <dbReference type="Proteomes" id="UP000033423"/>
    </source>
</evidence>
<comment type="caution">
    <text evidence="2">The sequence shown here is derived from an EMBL/GenBank/DDBJ whole genome shotgun (WGS) entry which is preliminary data.</text>
</comment>
<dbReference type="InterPro" id="IPR009012">
    <property type="entry name" value="GrpE_head"/>
</dbReference>
<gene>
    <name evidence="2" type="ORF">MBAV_002388</name>
</gene>
<dbReference type="GO" id="GO:0042803">
    <property type="term" value="F:protein homodimerization activity"/>
    <property type="evidence" value="ECO:0007669"/>
    <property type="project" value="InterPro"/>
</dbReference>
<dbReference type="SUPFAM" id="SSF51064">
    <property type="entry name" value="Head domain of nucleotide exchange factor GrpE"/>
    <property type="match status" value="1"/>
</dbReference>
<sequence>MFEKAKERFKRFELYVRKIGDIINKAQEKRQKAVALIDYTPQEPAVTDKIQDDTLIDEVIDEIKDIKKAIRRQSISLEIIKQDIIDRIDQKNIKDLQPLMELADNFFFLSESFIREQDISLGQAEAVEIVWQKLDDVLSMFSIEVIREMEVPFDPAIHEAIESTCQHTNNPTVERVLQPGYRYRGNVVKSARVIIGDF</sequence>
<keyword evidence="1" id="KW-0143">Chaperone</keyword>
<dbReference type="GO" id="GO:0006457">
    <property type="term" value="P:protein folding"/>
    <property type="evidence" value="ECO:0007669"/>
    <property type="project" value="InterPro"/>
</dbReference>
<dbReference type="Gene3D" id="2.30.22.10">
    <property type="entry name" value="Head domain of nucleotide exchange factor GrpE"/>
    <property type="match status" value="1"/>
</dbReference>
<dbReference type="InterPro" id="IPR000740">
    <property type="entry name" value="GrpE"/>
</dbReference>
<dbReference type="AlphaFoldDB" id="A0A0F3GUB5"/>
<dbReference type="PROSITE" id="PS01071">
    <property type="entry name" value="GRPE"/>
    <property type="match status" value="1"/>
</dbReference>